<evidence type="ECO:0000313" key="5">
    <source>
        <dbReference type="Proteomes" id="UP001304650"/>
    </source>
</evidence>
<dbReference type="InterPro" id="IPR011330">
    <property type="entry name" value="Glyco_hydro/deAcase_b/a-brl"/>
</dbReference>
<feature type="domain" description="NodB homology" evidence="3">
    <location>
        <begin position="1"/>
        <end position="237"/>
    </location>
</feature>
<dbReference type="Proteomes" id="UP001304650">
    <property type="component" value="Chromosome"/>
</dbReference>
<dbReference type="Gene3D" id="3.20.20.370">
    <property type="entry name" value="Glycoside hydrolase/deacetylase"/>
    <property type="match status" value="1"/>
</dbReference>
<dbReference type="GO" id="GO:0005975">
    <property type="term" value="P:carbohydrate metabolic process"/>
    <property type="evidence" value="ECO:0007669"/>
    <property type="project" value="InterPro"/>
</dbReference>
<dbReference type="RefSeq" id="WP_314796756.1">
    <property type="nucleotide sequence ID" value="NZ_CP130319.1"/>
</dbReference>
<keyword evidence="5" id="KW-1185">Reference proteome</keyword>
<dbReference type="GO" id="GO:0016810">
    <property type="term" value="F:hydrolase activity, acting on carbon-nitrogen (but not peptide) bonds"/>
    <property type="evidence" value="ECO:0007669"/>
    <property type="project" value="InterPro"/>
</dbReference>
<dbReference type="Pfam" id="PF01522">
    <property type="entry name" value="Polysacc_deac_1"/>
    <property type="match status" value="1"/>
</dbReference>
<protein>
    <submittedName>
        <fullName evidence="4">Polysaccharide deacetylase family protein</fullName>
        <ecNumber evidence="4">3.-.-.-</ecNumber>
    </submittedName>
</protein>
<dbReference type="InterPro" id="IPR002509">
    <property type="entry name" value="NODB_dom"/>
</dbReference>
<dbReference type="PANTHER" id="PTHR34216">
    <property type="match status" value="1"/>
</dbReference>
<evidence type="ECO:0000256" key="2">
    <source>
        <dbReference type="ARBA" id="ARBA00022729"/>
    </source>
</evidence>
<evidence type="ECO:0000259" key="3">
    <source>
        <dbReference type="PROSITE" id="PS51677"/>
    </source>
</evidence>
<dbReference type="GO" id="GO:0005576">
    <property type="term" value="C:extracellular region"/>
    <property type="evidence" value="ECO:0007669"/>
    <property type="project" value="UniProtKB-SubCell"/>
</dbReference>
<evidence type="ECO:0000256" key="1">
    <source>
        <dbReference type="ARBA" id="ARBA00004613"/>
    </source>
</evidence>
<keyword evidence="4" id="KW-0378">Hydrolase</keyword>
<sequence>MVGLFNQYGVKGTFHLNSGALGRENVVTREEVKSLYNGHEVSVHTVGHPHLAQVPRERLIAEIMEDRKELERLVGYPIRGMSYPFGTHTSEVADTLAELGMVYARTTASHSSYHLPERFLTWHPTTHHNNSLLERAEYFLKLPYWQGIGLFYVWGHSYEFDHDKNWGMMESICEKLATDSEIWFATNIEIYNYLQSIRQLQFTSDYTIVHNPCAQPVWINVNGDTVKIEGGTTQKLA</sequence>
<dbReference type="PANTHER" id="PTHR34216:SF3">
    <property type="entry name" value="POLY-BETA-1,6-N-ACETYL-D-GLUCOSAMINE N-DEACETYLASE"/>
    <property type="match status" value="1"/>
</dbReference>
<dbReference type="KEGG" id="proo:MJB10_17540"/>
<dbReference type="InterPro" id="IPR051398">
    <property type="entry name" value="Polysacch_Deacetylase"/>
</dbReference>
<dbReference type="CDD" id="cd10967">
    <property type="entry name" value="CE4_GLA_like_6s"/>
    <property type="match status" value="1"/>
</dbReference>
<dbReference type="EMBL" id="CP130319">
    <property type="protein sequence ID" value="WNR42914.1"/>
    <property type="molecule type" value="Genomic_DNA"/>
</dbReference>
<proteinExistence type="predicted"/>
<name>A0AA96LL11_9BACL</name>
<evidence type="ECO:0000313" key="4">
    <source>
        <dbReference type="EMBL" id="WNR42914.1"/>
    </source>
</evidence>
<dbReference type="EC" id="3.-.-.-" evidence="4"/>
<dbReference type="AlphaFoldDB" id="A0AA96LL11"/>
<organism evidence="4 5">
    <name type="scientific">Paenibacillus roseopurpureus</name>
    <dbReference type="NCBI Taxonomy" id="2918901"/>
    <lineage>
        <taxon>Bacteria</taxon>
        <taxon>Bacillati</taxon>
        <taxon>Bacillota</taxon>
        <taxon>Bacilli</taxon>
        <taxon>Bacillales</taxon>
        <taxon>Paenibacillaceae</taxon>
        <taxon>Paenibacillus</taxon>
    </lineage>
</organism>
<reference evidence="4" key="1">
    <citation type="submission" date="2022-02" db="EMBL/GenBank/DDBJ databases">
        <title>Paenibacillus sp. MBLB1832 Whole Genome Shotgun Sequencing.</title>
        <authorList>
            <person name="Hwang C.Y."/>
            <person name="Cho E.-S."/>
            <person name="Seo M.-J."/>
        </authorList>
    </citation>
    <scope>NUCLEOTIDE SEQUENCE</scope>
    <source>
        <strain evidence="4">MBLB1832</strain>
    </source>
</reference>
<comment type="subcellular location">
    <subcellularLocation>
        <location evidence="1">Secreted</location>
    </subcellularLocation>
</comment>
<accession>A0AA96LL11</accession>
<dbReference type="SUPFAM" id="SSF88713">
    <property type="entry name" value="Glycoside hydrolase/deacetylase"/>
    <property type="match status" value="1"/>
</dbReference>
<gene>
    <name evidence="4" type="ORF">MJB10_17540</name>
</gene>
<keyword evidence="2" id="KW-0732">Signal</keyword>
<dbReference type="PROSITE" id="PS51677">
    <property type="entry name" value="NODB"/>
    <property type="match status" value="1"/>
</dbReference>